<evidence type="ECO:0000256" key="4">
    <source>
        <dbReference type="PROSITE-ProRule" id="PRU00146"/>
    </source>
</evidence>
<dbReference type="InterPro" id="IPR034732">
    <property type="entry name" value="EPHD"/>
</dbReference>
<evidence type="ECO:0000259" key="7">
    <source>
        <dbReference type="PROSITE" id="PS51038"/>
    </source>
</evidence>
<proteinExistence type="predicted"/>
<dbReference type="FunFam" id="2.30.30.490:FF:000025">
    <property type="entry name" value="E3 ubiquitin-protein ligase SNT2"/>
    <property type="match status" value="1"/>
</dbReference>
<dbReference type="FunFam" id="1.10.10.60:FF:000377">
    <property type="entry name" value="DNA-binding E3 ubiquitin-protein ligase"/>
    <property type="match status" value="1"/>
</dbReference>
<sequence length="1403" mass="163701">MPREENLKLSRRREAARNVNYNEMEVDTELVKKVQISEKSSARNKDSSNQTSRCSRSASNSVSRNEKFKYQKFLHDKNTCWNFIPTLPPSFRKNSRFSNVLDLDDAMIDLRKMSLFNTESVLLSANDTIYMISEPAGEPYYIGRVVNFVSKPEFSKTIHDAIKVTSVFPAKFFQVRMNWFYRPRDIQEHVNTFNPRLVYASLHQDICPISSYRGKCSIFHKDEIFDILPNEKESIIRPNIFYFDELFDRYTSKYYKVYSTDKILNRWNSKSPFLYVLNRRFRYIYAEPKYPLEKVFKKYVFHELEVNALRPSDYEWDKRCQFCKEWCIQKESLSCDECGVCAHLYCMDPPLDRKPNKDVAWTCFSCLQKQQGTEDSYLRFQEEQAAELDFIRSVRQKIEDVSNKAIKENVGYNTENCWFQYLGIYSISHIDDTLNESMFFPYPFKPSRVGMKYQWNGCTNNGPWRQNSYLHTDSEEERGSVKTSELAWVLDPSKITAQELNEYIGHCKREICPILKVRGETCNFIDVVLKNLMFTNYDTAEAFEKCKRELSRKSLNEPTFTAVEVRKFEEAVEKFGSELRPVCGHVGTQPMSMIVRFYYNWKKTERGFSVRGKLNKLSRNKRKMSTDDDENDIETKYIDDSSFDTEKLSLTESSFQCMFCKTDYSPMWYKVTGGSDEEKIKIRMQTGVNEKTEITEKYPAHSQKNEKLGALCIRCARMWRRYAIRWVSPLDTLRKMTGTSQNSFYSAIEGIIEENNINKFTLSPFQAHNKLLEWELVQDSELIIRQRMKVYENPNSFVKMKRYSMTFHTQLYKMAVRSYRKNEFHPERMQRDLELFLEDKKEVKKVLLEEKPGRVEDTKNEFPVNIIRQSPDTIQKNDTNRNRRCNNVFIKNVSNDGITNTTHPPNDSITISMKTGSSSSGSLSVDKGFEFVKFDNKTFQRLRNSLKLVNNKLPKNMGPSTKKIKMINDIALNSPLSDKNGATYCYPVISHSKDTYVALEKYHDHNLPSRVLEKDMISKHTKNKSKNPDLPRPKNTTRNFCCVCKDKFNDDDNYEIVCGNCGLTVHYFCYAVRLPKDMKKNTNLKKFKWLCDPCSNDLNPILSTTYQCSICPTKEYDYDRCKSQSVKICPDALKCTSLGTWAHLVCSLFNEDVKYGNGQAMQPAINTTFTLIKNNRFTCGVCRIHGGGLVKCEKCQYRYHTTCAQNSSNFKLMFEKRNISVDTTLPCIKDAKLNETYILRPVLICDRHDVNLEGNEFYPLSYKPQHTLSYMEQYCRYYKCKANCSLVELRYFEQLGALHGEVVRNPHYSAANPKIHVLPFERICPYCGTNKSLYWYESNVCHSCNLRSGIQEPDFDNADAKITTGNGISVESTQKLMEGIEPAMFDIDISEAISNKKLHQPSQ</sequence>
<dbReference type="SUPFAM" id="SSF46689">
    <property type="entry name" value="Homeodomain-like"/>
    <property type="match status" value="1"/>
</dbReference>
<dbReference type="Pfam" id="PF13832">
    <property type="entry name" value="zf-HC5HC2H_2"/>
    <property type="match status" value="1"/>
</dbReference>
<dbReference type="FunFam" id="3.30.40.10:FF:000742">
    <property type="entry name" value="DNA-binding E3 ubiquitin-protein ligase"/>
    <property type="match status" value="1"/>
</dbReference>
<dbReference type="VEuPathDB" id="FungiDB:SPAR_G01170"/>
<evidence type="ECO:0000256" key="3">
    <source>
        <dbReference type="ARBA" id="ARBA00022833"/>
    </source>
</evidence>
<dbReference type="SMART" id="SM00717">
    <property type="entry name" value="SANT"/>
    <property type="match status" value="1"/>
</dbReference>
<dbReference type="CDD" id="cd15497">
    <property type="entry name" value="PHD1_Snt2p_like"/>
    <property type="match status" value="1"/>
</dbReference>
<dbReference type="Gene3D" id="2.30.30.490">
    <property type="match status" value="1"/>
</dbReference>
<evidence type="ECO:0000256" key="5">
    <source>
        <dbReference type="SAM" id="MobiDB-lite"/>
    </source>
</evidence>
<name>A0A8B8UR67_SACPA</name>
<reference evidence="9" key="4">
    <citation type="submission" date="2025-08" db="UniProtKB">
        <authorList>
            <consortium name="RefSeq"/>
        </authorList>
    </citation>
    <scope>IDENTIFICATION</scope>
    <source>
        <strain evidence="9">CBS432</strain>
    </source>
</reference>
<feature type="domain" description="BAH" evidence="7">
    <location>
        <begin position="121"/>
        <end position="258"/>
    </location>
</feature>
<evidence type="ECO:0000256" key="1">
    <source>
        <dbReference type="ARBA" id="ARBA00022723"/>
    </source>
</evidence>
<evidence type="ECO:0000259" key="6">
    <source>
        <dbReference type="PROSITE" id="PS50016"/>
    </source>
</evidence>
<dbReference type="PANTHER" id="PTHR47672">
    <property type="entry name" value="E3 UBIQUITIN-PROTEIN LIGASE SNT2"/>
    <property type="match status" value="1"/>
</dbReference>
<reference evidence="9" key="3">
    <citation type="submission" date="2025-07" db="EMBL/GenBank/DDBJ databases">
        <authorList>
            <consortium name="NCBI Genome Project"/>
        </authorList>
    </citation>
    <scope>NUCLEOTIDE SEQUENCE</scope>
    <source>
        <strain evidence="9">CBS432</strain>
    </source>
</reference>
<dbReference type="GO" id="GO:0048189">
    <property type="term" value="C:Lid2 complex"/>
    <property type="evidence" value="ECO:0007669"/>
    <property type="project" value="TreeGrafter"/>
</dbReference>
<organism evidence="9">
    <name type="scientific">Saccharomyces paradoxus</name>
    <name type="common">Yeast</name>
    <name type="synonym">Saccharomyces douglasii</name>
    <dbReference type="NCBI Taxonomy" id="27291"/>
    <lineage>
        <taxon>Eukaryota</taxon>
        <taxon>Fungi</taxon>
        <taxon>Dikarya</taxon>
        <taxon>Ascomycota</taxon>
        <taxon>Saccharomycotina</taxon>
        <taxon>Saccharomycetes</taxon>
        <taxon>Saccharomycetales</taxon>
        <taxon>Saccharomycetaceae</taxon>
        <taxon>Saccharomyces</taxon>
    </lineage>
</organism>
<feature type="domain" description="PHD-type" evidence="6">
    <location>
        <begin position="1038"/>
        <end position="1097"/>
    </location>
</feature>
<dbReference type="SUPFAM" id="SSF57903">
    <property type="entry name" value="FYVE/PHD zinc finger"/>
    <property type="match status" value="3"/>
</dbReference>
<dbReference type="Pfam" id="PF01426">
    <property type="entry name" value="BAH"/>
    <property type="match status" value="1"/>
</dbReference>
<dbReference type="InterPro" id="IPR013083">
    <property type="entry name" value="Znf_RING/FYVE/PHD"/>
</dbReference>
<dbReference type="InterPro" id="IPR019787">
    <property type="entry name" value="Znf_PHD-finger"/>
</dbReference>
<reference evidence="9" key="1">
    <citation type="journal article" date="2017" name="Nat. Genet.">
        <title>Contrasting evolutionary genome dynamics between domesticated and wild yeasts.</title>
        <authorList>
            <person name="Yue J.X."/>
            <person name="Li J."/>
            <person name="Aigrain L."/>
            <person name="Hallin J."/>
            <person name="Persson K."/>
            <person name="Oliver K."/>
            <person name="Bergstrom A."/>
            <person name="Coupland P."/>
            <person name="Warringer J."/>
            <person name="Lagomarsino M.C."/>
            <person name="Fischer G."/>
            <person name="Durbin R."/>
            <person name="Liti G."/>
        </authorList>
    </citation>
    <scope>NUCLEOTIDE SEQUENCE</scope>
    <source>
        <strain evidence="9">CBS432</strain>
    </source>
</reference>
<dbReference type="SMART" id="SM00249">
    <property type="entry name" value="PHD"/>
    <property type="match status" value="3"/>
</dbReference>
<accession>A0A8B8UR67</accession>
<dbReference type="PROSITE" id="PS51805">
    <property type="entry name" value="EPHD"/>
    <property type="match status" value="1"/>
</dbReference>
<protein>
    <submittedName>
        <fullName evidence="9">DNA-binding E3 ubiquitin-protein ligase SNT2</fullName>
    </submittedName>
</protein>
<dbReference type="Gene3D" id="1.10.10.60">
    <property type="entry name" value="Homeodomain-like"/>
    <property type="match status" value="1"/>
</dbReference>
<dbReference type="InterPro" id="IPR009057">
    <property type="entry name" value="Homeodomain-like_sf"/>
</dbReference>
<dbReference type="InterPro" id="IPR001005">
    <property type="entry name" value="SANT/Myb"/>
</dbReference>
<dbReference type="InterPro" id="IPR043151">
    <property type="entry name" value="BAH_sf"/>
</dbReference>
<keyword evidence="2 4" id="KW-0863">Zinc-finger</keyword>
<evidence type="ECO:0000313" key="9">
    <source>
        <dbReference type="RefSeq" id="XP_033766239.1"/>
    </source>
</evidence>
<dbReference type="CDD" id="cd04710">
    <property type="entry name" value="BAH_fungalPHD"/>
    <property type="match status" value="1"/>
</dbReference>
<dbReference type="PANTHER" id="PTHR47672:SF1">
    <property type="entry name" value="E3 UBIQUITIN-PROTEIN LIGASE SNT2"/>
    <property type="match status" value="1"/>
</dbReference>
<keyword evidence="9" id="KW-0238">DNA-binding</keyword>
<dbReference type="GO" id="GO:0008270">
    <property type="term" value="F:zinc ion binding"/>
    <property type="evidence" value="ECO:0007669"/>
    <property type="project" value="UniProtKB-KW"/>
</dbReference>
<evidence type="ECO:0000259" key="8">
    <source>
        <dbReference type="PROSITE" id="PS51805"/>
    </source>
</evidence>
<dbReference type="InterPro" id="IPR001025">
    <property type="entry name" value="BAH_dom"/>
</dbReference>
<dbReference type="InterPro" id="IPR029617">
    <property type="entry name" value="Snt2"/>
</dbReference>
<keyword evidence="1" id="KW-0479">Metal-binding</keyword>
<dbReference type="Pfam" id="PF00628">
    <property type="entry name" value="PHD"/>
    <property type="match status" value="2"/>
</dbReference>
<dbReference type="CDD" id="cd15667">
    <property type="entry name" value="ePHD_Snt2p_like"/>
    <property type="match status" value="1"/>
</dbReference>
<dbReference type="InterPro" id="IPR001965">
    <property type="entry name" value="Znf_PHD"/>
</dbReference>
<dbReference type="PROSITE" id="PS51038">
    <property type="entry name" value="BAH"/>
    <property type="match status" value="1"/>
</dbReference>
<evidence type="ECO:0000256" key="2">
    <source>
        <dbReference type="ARBA" id="ARBA00022771"/>
    </source>
</evidence>
<dbReference type="RefSeq" id="XP_033766239.1">
    <property type="nucleotide sequence ID" value="XM_033910348.1"/>
</dbReference>
<dbReference type="Gene3D" id="3.30.40.10">
    <property type="entry name" value="Zinc/RING finger domain, C3HC4 (zinc finger)"/>
    <property type="match status" value="2"/>
</dbReference>
<dbReference type="GO" id="GO:0003682">
    <property type="term" value="F:chromatin binding"/>
    <property type="evidence" value="ECO:0007669"/>
    <property type="project" value="InterPro"/>
</dbReference>
<dbReference type="KEGG" id="spao:SPAR_G01170"/>
<reference evidence="9" key="2">
    <citation type="submission" date="2020-01" db="EMBL/GenBank/DDBJ databases">
        <title>Population-level Yeast Reference Genomes.</title>
        <authorList>
            <person name="Yue J.-X."/>
        </authorList>
    </citation>
    <scope>NUCLEOTIDE SEQUENCE</scope>
    <source>
        <strain evidence="9">CBS432</strain>
    </source>
</reference>
<dbReference type="InterPro" id="IPR011011">
    <property type="entry name" value="Znf_FYVE_PHD"/>
</dbReference>
<dbReference type="SMART" id="SM00439">
    <property type="entry name" value="BAH"/>
    <property type="match status" value="1"/>
</dbReference>
<dbReference type="GO" id="GO:0004842">
    <property type="term" value="F:ubiquitin-protein transferase activity"/>
    <property type="evidence" value="ECO:0007669"/>
    <property type="project" value="TreeGrafter"/>
</dbReference>
<dbReference type="PROSITE" id="PS50016">
    <property type="entry name" value="ZF_PHD_2"/>
    <property type="match status" value="1"/>
</dbReference>
<dbReference type="CDD" id="cd15498">
    <property type="entry name" value="PHD2_Snt2p_like"/>
    <property type="match status" value="1"/>
</dbReference>
<feature type="compositionally biased region" description="Basic and acidic residues" evidence="5">
    <location>
        <begin position="37"/>
        <end position="46"/>
    </location>
</feature>
<gene>
    <name evidence="9" type="primary">SNT2</name>
    <name evidence="9" type="ORF">SPAR_G01170</name>
</gene>
<feature type="domain" description="PHD-type" evidence="8">
    <location>
        <begin position="1105"/>
        <end position="1231"/>
    </location>
</feature>
<keyword evidence="3" id="KW-0862">Zinc</keyword>
<dbReference type="GO" id="GO:0005694">
    <property type="term" value="C:chromosome"/>
    <property type="evidence" value="ECO:0007669"/>
    <property type="project" value="UniProtKB-ARBA"/>
</dbReference>
<feature type="region of interest" description="Disordered" evidence="5">
    <location>
        <begin position="37"/>
        <end position="60"/>
    </location>
</feature>
<dbReference type="OrthoDB" id="336088at2759"/>
<dbReference type="GO" id="GO:0003677">
    <property type="term" value="F:DNA binding"/>
    <property type="evidence" value="ECO:0007669"/>
    <property type="project" value="UniProtKB-KW"/>
</dbReference>
<dbReference type="GeneID" id="54630511"/>
<dbReference type="GO" id="GO:0036205">
    <property type="term" value="P:histone catabolic process"/>
    <property type="evidence" value="ECO:0007669"/>
    <property type="project" value="TreeGrafter"/>
</dbReference>